<dbReference type="InterPro" id="IPR036046">
    <property type="entry name" value="Acylphosphatase-like_dom_sf"/>
</dbReference>
<evidence type="ECO:0000313" key="7">
    <source>
        <dbReference type="Proteomes" id="UP000030595"/>
    </source>
</evidence>
<gene>
    <name evidence="6" type="ORF">CD30_18075</name>
</gene>
<dbReference type="Pfam" id="PF00708">
    <property type="entry name" value="Acylphosphatase"/>
    <property type="match status" value="1"/>
</dbReference>
<dbReference type="EMBL" id="JPVQ01000059">
    <property type="protein sequence ID" value="KGR88739.1"/>
    <property type="molecule type" value="Genomic_DNA"/>
</dbReference>
<name>A0A0A3IVC6_9BACL</name>
<dbReference type="SUPFAM" id="SSF54975">
    <property type="entry name" value="Acylphosphatase/BLUF domain-like"/>
    <property type="match status" value="1"/>
</dbReference>
<evidence type="ECO:0000259" key="5">
    <source>
        <dbReference type="PROSITE" id="PS51160"/>
    </source>
</evidence>
<evidence type="ECO:0000256" key="3">
    <source>
        <dbReference type="PROSITE-ProRule" id="PRU00520"/>
    </source>
</evidence>
<sequence length="93" mass="10738">MAKRLHIIFLGDVKDKGYRFFIKQKAIELGLKGYCILNEQQQIEVEVEGKDKSIEEFLNFVQKGISLQADSNAFAIEIFHDLKGFKKMQTDIV</sequence>
<evidence type="ECO:0000256" key="2">
    <source>
        <dbReference type="ARBA" id="ARBA00032904"/>
    </source>
</evidence>
<dbReference type="RefSeq" id="WP_036179817.1">
    <property type="nucleotide sequence ID" value="NZ_AVCZ01000059.1"/>
</dbReference>
<keyword evidence="7" id="KW-1185">Reference proteome</keyword>
<comment type="similarity">
    <text evidence="4">Belongs to the acylphosphatase family.</text>
</comment>
<dbReference type="InterPro" id="IPR001792">
    <property type="entry name" value="Acylphosphatase-like_dom"/>
</dbReference>
<protein>
    <recommendedName>
        <fullName evidence="1">Acylphosphatase</fullName>
    </recommendedName>
    <alternativeName>
        <fullName evidence="2">Acylphosphate phosphohydrolase</fullName>
    </alternativeName>
</protein>
<reference evidence="6 7" key="1">
    <citation type="submission" date="2014-02" db="EMBL/GenBank/DDBJ databases">
        <title>Draft genome sequence of Lysinibacillus massiliensis CCUG 49529.</title>
        <authorList>
            <person name="Zhang F."/>
            <person name="Wang G."/>
            <person name="Zhang L."/>
        </authorList>
    </citation>
    <scope>NUCLEOTIDE SEQUENCE [LARGE SCALE GENOMIC DNA]</scope>
    <source>
        <strain evidence="6 7">CCUG 49529</strain>
    </source>
</reference>
<dbReference type="eggNOG" id="COG1254">
    <property type="taxonomic scope" value="Bacteria"/>
</dbReference>
<proteinExistence type="inferred from homology"/>
<dbReference type="OrthoDB" id="9808093at2"/>
<dbReference type="Gene3D" id="3.30.70.100">
    <property type="match status" value="1"/>
</dbReference>
<dbReference type="AlphaFoldDB" id="A0A0A3IVC6"/>
<dbReference type="Proteomes" id="UP000030595">
    <property type="component" value="Unassembled WGS sequence"/>
</dbReference>
<evidence type="ECO:0000313" key="6">
    <source>
        <dbReference type="EMBL" id="KGR88739.1"/>
    </source>
</evidence>
<accession>A0A0A3IVC6</accession>
<comment type="caution">
    <text evidence="6">The sequence shown here is derived from an EMBL/GenBank/DDBJ whole genome shotgun (WGS) entry which is preliminary data.</text>
</comment>
<dbReference type="PROSITE" id="PS51160">
    <property type="entry name" value="ACYLPHOSPHATASE_3"/>
    <property type="match status" value="1"/>
</dbReference>
<organism evidence="6 7">
    <name type="scientific">Ureibacillus massiliensis 4400831 = CIP 108448 = CCUG 49529</name>
    <dbReference type="NCBI Taxonomy" id="1211035"/>
    <lineage>
        <taxon>Bacteria</taxon>
        <taxon>Bacillati</taxon>
        <taxon>Bacillota</taxon>
        <taxon>Bacilli</taxon>
        <taxon>Bacillales</taxon>
        <taxon>Caryophanaceae</taxon>
        <taxon>Ureibacillus</taxon>
    </lineage>
</organism>
<evidence type="ECO:0000256" key="4">
    <source>
        <dbReference type="RuleBase" id="RU004168"/>
    </source>
</evidence>
<feature type="domain" description="Acylphosphatase-like" evidence="5">
    <location>
        <begin position="4"/>
        <end position="93"/>
    </location>
</feature>
<comment type="caution">
    <text evidence="3">Lacks conserved residue(s) required for the propagation of feature annotation.</text>
</comment>
<evidence type="ECO:0000256" key="1">
    <source>
        <dbReference type="ARBA" id="ARBA00015991"/>
    </source>
</evidence>